<protein>
    <submittedName>
        <fullName evidence="2">Putative nucleotidyltransferase</fullName>
    </submittedName>
</protein>
<evidence type="ECO:0000313" key="3">
    <source>
        <dbReference type="Proteomes" id="UP000254412"/>
    </source>
</evidence>
<dbReference type="EMBL" id="UHDS01000001">
    <property type="protein sequence ID" value="SUM54919.1"/>
    <property type="molecule type" value="Genomic_DNA"/>
</dbReference>
<name>A0A380GLH0_9STAP</name>
<dbReference type="AlphaFoldDB" id="A0A380GLH0"/>
<proteinExistence type="predicted"/>
<accession>A0A380GLH0</accession>
<feature type="domain" description="DUF4037" evidence="1">
    <location>
        <begin position="64"/>
        <end position="143"/>
    </location>
</feature>
<gene>
    <name evidence="2" type="ORF">NCTC13834_01270</name>
</gene>
<dbReference type="GO" id="GO:0016740">
    <property type="term" value="F:transferase activity"/>
    <property type="evidence" value="ECO:0007669"/>
    <property type="project" value="UniProtKB-KW"/>
</dbReference>
<dbReference type="RefSeq" id="WP_308669853.1">
    <property type="nucleotide sequence ID" value="NZ_BMCF01000002.1"/>
</dbReference>
<evidence type="ECO:0000259" key="1">
    <source>
        <dbReference type="Pfam" id="PF13228"/>
    </source>
</evidence>
<dbReference type="InterPro" id="IPR025117">
    <property type="entry name" value="DUF4037"/>
</dbReference>
<keyword evidence="2" id="KW-0808">Transferase</keyword>
<dbReference type="Proteomes" id="UP000254412">
    <property type="component" value="Unassembled WGS sequence"/>
</dbReference>
<evidence type="ECO:0000313" key="2">
    <source>
        <dbReference type="EMBL" id="SUM54919.1"/>
    </source>
</evidence>
<organism evidence="2 3">
    <name type="scientific">Staphylococcus nepalensis</name>
    <dbReference type="NCBI Taxonomy" id="214473"/>
    <lineage>
        <taxon>Bacteria</taxon>
        <taxon>Bacillati</taxon>
        <taxon>Bacillota</taxon>
        <taxon>Bacilli</taxon>
        <taxon>Bacillales</taxon>
        <taxon>Staphylococcaceae</taxon>
        <taxon>Staphylococcus</taxon>
    </lineage>
</organism>
<dbReference type="Pfam" id="PF13228">
    <property type="entry name" value="DUF4037"/>
    <property type="match status" value="1"/>
</dbReference>
<reference evidence="2 3" key="1">
    <citation type="submission" date="2018-06" db="EMBL/GenBank/DDBJ databases">
        <authorList>
            <consortium name="Pathogen Informatics"/>
            <person name="Doyle S."/>
        </authorList>
    </citation>
    <scope>NUCLEOTIDE SEQUENCE [LARGE SCALE GENOMIC DNA]</scope>
    <source>
        <strain evidence="2 3">NCTC13834</strain>
    </source>
</reference>
<sequence>MGEWIDGGGSLVIDGYHVNIIFRDIEKLRQVINESLEGNVSIHYQTGHPHGYLNVMYMGELSISQILLDSKGILKALKNRIEIYPEKMKHAIISFFLFESSFSLMFIEANVDKQDSFYVTSHCFRSIACLNQVIFAKNNAYCINEKKCFL</sequence>